<evidence type="ECO:0000259" key="2">
    <source>
        <dbReference type="Pfam" id="PF17479"/>
    </source>
</evidence>
<dbReference type="Gene3D" id="3.50.90.10">
    <property type="entry name" value="YerB-like"/>
    <property type="match status" value="1"/>
</dbReference>
<dbReference type="EMBL" id="CP116341">
    <property type="protein sequence ID" value="WOV83723.1"/>
    <property type="molecule type" value="Genomic_DNA"/>
</dbReference>
<reference evidence="3 4" key="1">
    <citation type="submission" date="2023-01" db="EMBL/GenBank/DDBJ databases">
        <title>Sporosarcina sp. nov., isolated from Korean tranditional fermented seafood 'Jeotgal'.</title>
        <authorList>
            <person name="Yang A.-I."/>
        </authorList>
    </citation>
    <scope>NUCLEOTIDE SEQUENCE [LARGE SCALE GENOMIC DNA]</scope>
    <source>
        <strain evidence="3 4">B2O-1</strain>
    </source>
</reference>
<evidence type="ECO:0000313" key="3">
    <source>
        <dbReference type="EMBL" id="WOV83723.1"/>
    </source>
</evidence>
<evidence type="ECO:0000313" key="4">
    <source>
        <dbReference type="Proteomes" id="UP001303532"/>
    </source>
</evidence>
<feature type="domain" description="DUF3048" evidence="2">
    <location>
        <begin position="230"/>
        <end position="328"/>
    </location>
</feature>
<gene>
    <name evidence="3" type="ORF">PGH26_12670</name>
</gene>
<sequence length="344" mass="37449">MNASKVLFTALLVGQIMLVGCSKDQEEQPATEVEAGETSETVETVAQPSAPFSGMAVESGDMRPILATVNNHPLARPQSGLSQADIVYEVFAEGNITRLLALYQSQLPEEIGPIRSARDYFIEIADGLDAFYIAHGYSPDAHALLNEGVVDNINGMQYDGSYFIRSKERKAPHNSYISKEHIEDAMDDLSIDTELREVPPLSFHPDADSAKLGEIATAIVVGHPDPNFTSTYTFDPETKTYERTVNGIITTDKADDKKVTPANILVMEAPYTTIDAEGRQSLDLTKGGPAILFQNGVALTLEWKQIDGVITPVQNGVPAKLVPGQTWVHIVREQSIGNTTTYTP</sequence>
<dbReference type="Pfam" id="PF17479">
    <property type="entry name" value="DUF3048_C"/>
    <property type="match status" value="1"/>
</dbReference>
<dbReference type="Proteomes" id="UP001303532">
    <property type="component" value="Chromosome"/>
</dbReference>
<dbReference type="SUPFAM" id="SSF159774">
    <property type="entry name" value="YerB-like"/>
    <property type="match status" value="1"/>
</dbReference>
<dbReference type="InterPro" id="IPR021416">
    <property type="entry name" value="DUF3048_N"/>
</dbReference>
<dbReference type="InterPro" id="IPR023158">
    <property type="entry name" value="YerB-like_sf"/>
</dbReference>
<dbReference type="PROSITE" id="PS51257">
    <property type="entry name" value="PROKAR_LIPOPROTEIN"/>
    <property type="match status" value="1"/>
</dbReference>
<dbReference type="InterPro" id="IPR035328">
    <property type="entry name" value="DUF3048_C"/>
</dbReference>
<dbReference type="RefSeq" id="WP_323691411.1">
    <property type="nucleotide sequence ID" value="NZ_CP116341.1"/>
</dbReference>
<organism evidence="3 4">
    <name type="scientific">Sporosarcina jeotgali</name>
    <dbReference type="NCBI Taxonomy" id="3020056"/>
    <lineage>
        <taxon>Bacteria</taxon>
        <taxon>Bacillati</taxon>
        <taxon>Bacillota</taxon>
        <taxon>Bacilli</taxon>
        <taxon>Bacillales</taxon>
        <taxon>Caryophanaceae</taxon>
        <taxon>Sporosarcina</taxon>
    </lineage>
</organism>
<protein>
    <submittedName>
        <fullName evidence="3">DUF3048 domain-containing protein</fullName>
    </submittedName>
</protein>
<dbReference type="Pfam" id="PF11258">
    <property type="entry name" value="DUF3048"/>
    <property type="match status" value="1"/>
</dbReference>
<name>A0ABZ0KUF0_9BACL</name>
<keyword evidence="4" id="KW-1185">Reference proteome</keyword>
<proteinExistence type="predicted"/>
<accession>A0ABZ0KUF0</accession>
<evidence type="ECO:0000259" key="1">
    <source>
        <dbReference type="Pfam" id="PF11258"/>
    </source>
</evidence>
<feature type="domain" description="DUF3048" evidence="1">
    <location>
        <begin position="54"/>
        <end position="189"/>
    </location>
</feature>